<dbReference type="PANTHER" id="PTHR30093">
    <property type="entry name" value="GENERAL SECRETION PATHWAY PROTEIN G"/>
    <property type="match status" value="1"/>
</dbReference>
<protein>
    <submittedName>
        <fullName evidence="5">Pilin</fullName>
    </submittedName>
</protein>
<dbReference type="Proteomes" id="UP000672039">
    <property type="component" value="Chromosome"/>
</dbReference>
<keyword evidence="6" id="KW-1185">Reference proteome</keyword>
<dbReference type="InterPro" id="IPR001082">
    <property type="entry name" value="Pilin"/>
</dbReference>
<dbReference type="InterPro" id="IPR045584">
    <property type="entry name" value="Pilin-like"/>
</dbReference>
<gene>
    <name evidence="5" type="ORF">J9253_19190</name>
</gene>
<dbReference type="SUPFAM" id="SSF54523">
    <property type="entry name" value="Pili subunits"/>
    <property type="match status" value="1"/>
</dbReference>
<dbReference type="EMBL" id="CP072801">
    <property type="protein sequence ID" value="QTR48486.1"/>
    <property type="molecule type" value="Genomic_DNA"/>
</dbReference>
<keyword evidence="4" id="KW-0812">Transmembrane</keyword>
<evidence type="ECO:0000313" key="5">
    <source>
        <dbReference type="EMBL" id="QTR48486.1"/>
    </source>
</evidence>
<accession>A0ABX7WYM1</accession>
<name>A0ABX7WYM1_9GAMM</name>
<feature type="transmembrane region" description="Helical" evidence="4">
    <location>
        <begin position="6"/>
        <end position="29"/>
    </location>
</feature>
<dbReference type="InterPro" id="IPR012902">
    <property type="entry name" value="N_methyl_site"/>
</dbReference>
<dbReference type="Pfam" id="PF00114">
    <property type="entry name" value="Pilin"/>
    <property type="match status" value="1"/>
</dbReference>
<dbReference type="NCBIfam" id="TIGR02532">
    <property type="entry name" value="IV_pilin_GFxxxE"/>
    <property type="match status" value="1"/>
</dbReference>
<evidence type="ECO:0000256" key="1">
    <source>
        <dbReference type="ARBA" id="ARBA00005233"/>
    </source>
</evidence>
<dbReference type="Pfam" id="PF07963">
    <property type="entry name" value="N_methyl"/>
    <property type="match status" value="1"/>
</dbReference>
<keyword evidence="3" id="KW-0281">Fimbrium</keyword>
<keyword evidence="4" id="KW-0472">Membrane</keyword>
<dbReference type="Gene3D" id="3.30.700.10">
    <property type="entry name" value="Glycoprotein, Type 4 Pilin"/>
    <property type="match status" value="1"/>
</dbReference>
<comment type="similarity">
    <text evidence="1 3">Belongs to the N-Me-Phe pilin family.</text>
</comment>
<evidence type="ECO:0000256" key="2">
    <source>
        <dbReference type="ARBA" id="ARBA00022481"/>
    </source>
</evidence>
<sequence length="145" mass="14970">MKSKAQAGFTLIELMIVVAIIGILAAIALPQYQNFMARSQASESVVLLDGARTSIEDEAVSKGIFIDTDGLTAAGSNLAGKYGDITSAGNATASNGDVVYTFKSEGINDKLKDATVTYTRAADGTWSCATSLTTQYAPKGCTAGS</sequence>
<reference evidence="5 6" key="1">
    <citation type="submission" date="2021-04" db="EMBL/GenBank/DDBJ databases">
        <title>Genomics, taxonomy and metabolism of representatives of sulfur bacteria of the genus Thiothrix: Thiothrix fructosivorans QT, Thiothrix unzii A1T and three new species, Thiothrix subterranea sp. nov., Thiothrix litoralis sp. nov. and 'Candidatus Thiothrix anitrata' sp. nov.</title>
        <authorList>
            <person name="Ravin N.V."/>
            <person name="Smolyakov D."/>
            <person name="Rudenko T.S."/>
            <person name="Mardanov A.V."/>
            <person name="Beletsky A.V."/>
            <person name="Markov N.D."/>
            <person name="Fomenkov A.I."/>
            <person name="Roberts R.J."/>
            <person name="Karnachuk O.V."/>
            <person name="Novikov A."/>
            <person name="Grabovich M.Y."/>
        </authorList>
    </citation>
    <scope>NUCLEOTIDE SEQUENCE [LARGE SCALE GENOMIC DNA]</scope>
    <source>
        <strain evidence="5 6">AS</strain>
    </source>
</reference>
<evidence type="ECO:0000313" key="6">
    <source>
        <dbReference type="Proteomes" id="UP000672039"/>
    </source>
</evidence>
<evidence type="ECO:0000256" key="4">
    <source>
        <dbReference type="SAM" id="Phobius"/>
    </source>
</evidence>
<proteinExistence type="inferred from homology"/>
<organism evidence="5 6">
    <name type="scientific">Thiothrix litoralis</name>
    <dbReference type="NCBI Taxonomy" id="2891210"/>
    <lineage>
        <taxon>Bacteria</taxon>
        <taxon>Pseudomonadati</taxon>
        <taxon>Pseudomonadota</taxon>
        <taxon>Gammaproteobacteria</taxon>
        <taxon>Thiotrichales</taxon>
        <taxon>Thiotrichaceae</taxon>
        <taxon>Thiothrix</taxon>
    </lineage>
</organism>
<keyword evidence="2" id="KW-0488">Methylation</keyword>
<dbReference type="PROSITE" id="PS00409">
    <property type="entry name" value="PROKAR_NTER_METHYL"/>
    <property type="match status" value="1"/>
</dbReference>
<keyword evidence="4" id="KW-1133">Transmembrane helix</keyword>
<dbReference type="PANTHER" id="PTHR30093:SF34">
    <property type="entry name" value="PREPILIN PEPTIDASE-DEPENDENT PROTEIN D"/>
    <property type="match status" value="1"/>
</dbReference>
<evidence type="ECO:0000256" key="3">
    <source>
        <dbReference type="RuleBase" id="RU000389"/>
    </source>
</evidence>